<keyword evidence="4" id="KW-1185">Reference proteome</keyword>
<feature type="domain" description="Acyl-CoA thioesterase-like C-terminal" evidence="2">
    <location>
        <begin position="201"/>
        <end position="300"/>
    </location>
</feature>
<name>A0ABR5I8B0_9ACTN</name>
<evidence type="ECO:0000313" key="4">
    <source>
        <dbReference type="Proteomes" id="UP000037247"/>
    </source>
</evidence>
<evidence type="ECO:0000259" key="2">
    <source>
        <dbReference type="Pfam" id="PF20789"/>
    </source>
</evidence>
<dbReference type="Proteomes" id="UP000037247">
    <property type="component" value="Unassembled WGS sequence"/>
</dbReference>
<protein>
    <recommendedName>
        <fullName evidence="2">Acyl-CoA thioesterase-like C-terminal domain-containing protein</fullName>
    </recommendedName>
</protein>
<proteinExistence type="predicted"/>
<evidence type="ECO:0000313" key="3">
    <source>
        <dbReference type="EMBL" id="KNA89929.1"/>
    </source>
</evidence>
<evidence type="ECO:0000256" key="1">
    <source>
        <dbReference type="SAM" id="MobiDB-lite"/>
    </source>
</evidence>
<accession>A0ABR5I8B0</accession>
<reference evidence="3 4" key="1">
    <citation type="submission" date="2015-05" db="EMBL/GenBank/DDBJ databases">
        <title>Draft genome sequence of the bacterium Gordonia jacobaea a new member of the Gordonia genus.</title>
        <authorList>
            <person name="Jimenez-Galisteo G."/>
            <person name="Dominguez A."/>
            <person name="Munoz E."/>
            <person name="Vinas M."/>
        </authorList>
    </citation>
    <scope>NUCLEOTIDE SEQUENCE [LARGE SCALE GENOMIC DNA]</scope>
    <source>
        <strain evidence="4">mv1</strain>
    </source>
</reference>
<comment type="caution">
    <text evidence="3">The sequence shown here is derived from an EMBL/GenBank/DDBJ whole genome shotgun (WGS) entry which is preliminary data.</text>
</comment>
<feature type="region of interest" description="Disordered" evidence="1">
    <location>
        <begin position="1"/>
        <end position="21"/>
    </location>
</feature>
<dbReference type="InterPro" id="IPR049450">
    <property type="entry name" value="ACOT8-like_C"/>
</dbReference>
<gene>
    <name evidence="3" type="ORF">ABW18_18065</name>
</gene>
<dbReference type="EMBL" id="LDTZ01000021">
    <property type="protein sequence ID" value="KNA89929.1"/>
    <property type="molecule type" value="Genomic_DNA"/>
</dbReference>
<feature type="region of interest" description="Disordered" evidence="1">
    <location>
        <begin position="139"/>
        <end position="212"/>
    </location>
</feature>
<organism evidence="3 4">
    <name type="scientific">Gordonia jacobaea</name>
    <dbReference type="NCBI Taxonomy" id="122202"/>
    <lineage>
        <taxon>Bacteria</taxon>
        <taxon>Bacillati</taxon>
        <taxon>Actinomycetota</taxon>
        <taxon>Actinomycetes</taxon>
        <taxon>Mycobacteriales</taxon>
        <taxon>Gordoniaceae</taxon>
        <taxon>Gordonia</taxon>
    </lineage>
</organism>
<dbReference type="Pfam" id="PF20789">
    <property type="entry name" value="4HBT_3C"/>
    <property type="match status" value="1"/>
</dbReference>
<sequence length="328" mass="34591">MSKTRSFFTPNSSAASSDNGVVTPTSYALSLWAPGTLNGPAVCALAAHRVEQQFGEDGFRPARFTIDMFKVAREVPTFTRGRLVRAGRRIRVAELDVVQFDGAVQFGGASTGDSDAGDSSAEEVVVARATAVFLRTSANPPGTRWRRPDEAVTFRPPTEPIGASDVMSRFSSDVPEAGVPEADASDTDVRDAAGPSNGAWNTDMGAHQNGGRKRLWSHPLPAIDGEQVTAFVKAVTAAESTSLVTNWGSSGIGFINCDLTVELACLPQGDWVGVEADSHIESDGISIGTAGLFDSHGMFGMGTVTAVNNAAAEIDFTSVDLTDRYREA</sequence>